<evidence type="ECO:0008006" key="5">
    <source>
        <dbReference type="Google" id="ProtNLM"/>
    </source>
</evidence>
<reference evidence="4" key="2">
    <citation type="journal article" date="2018" name="Plant J.">
        <title>The Sorghum bicolor reference genome: improved assembly, gene annotations, a transcriptome atlas, and signatures of genome organization.</title>
        <authorList>
            <person name="McCormick R.F."/>
            <person name="Truong S.K."/>
            <person name="Sreedasyam A."/>
            <person name="Jenkins J."/>
            <person name="Shu S."/>
            <person name="Sims D."/>
            <person name="Kennedy M."/>
            <person name="Amirebrahimi M."/>
            <person name="Weers B.D."/>
            <person name="McKinley B."/>
            <person name="Mattison A."/>
            <person name="Morishige D.T."/>
            <person name="Grimwood J."/>
            <person name="Schmutz J."/>
            <person name="Mullet J.E."/>
        </authorList>
    </citation>
    <scope>NUCLEOTIDE SEQUENCE [LARGE SCALE GENOMIC DNA]</scope>
    <source>
        <strain evidence="4">cv. BTx623</strain>
    </source>
</reference>
<evidence type="ECO:0000256" key="2">
    <source>
        <dbReference type="SAM" id="SignalP"/>
    </source>
</evidence>
<feature type="chain" id="PRO_5013323652" description="Secreted protein" evidence="2">
    <location>
        <begin position="16"/>
        <end position="105"/>
    </location>
</feature>
<dbReference type="EMBL" id="CM000764">
    <property type="protein sequence ID" value="OQU83640.1"/>
    <property type="molecule type" value="Genomic_DNA"/>
</dbReference>
<feature type="transmembrane region" description="Helical" evidence="1">
    <location>
        <begin position="25"/>
        <end position="48"/>
    </location>
</feature>
<dbReference type="Proteomes" id="UP000000768">
    <property type="component" value="Chromosome 5"/>
</dbReference>
<sequence>MLTMLLHFLFIQLMAKEATFSGYCGAIWMGCTMYAAQLLVSMLLVSTWGKCTIRSRHHSYQSHQPVVHVLIRTVRPLCNTACLESCFAPVLFYFFNHLPFLVNVS</sequence>
<feature type="signal peptide" evidence="2">
    <location>
        <begin position="1"/>
        <end position="15"/>
    </location>
</feature>
<keyword evidence="1" id="KW-0812">Transmembrane</keyword>
<evidence type="ECO:0000313" key="3">
    <source>
        <dbReference type="EMBL" id="OQU83640.1"/>
    </source>
</evidence>
<protein>
    <recommendedName>
        <fullName evidence="5">Secreted protein</fullName>
    </recommendedName>
</protein>
<proteinExistence type="predicted"/>
<keyword evidence="4" id="KW-1185">Reference proteome</keyword>
<dbReference type="InParanoid" id="A0A1Z5RIN5"/>
<keyword evidence="1" id="KW-1133">Transmembrane helix</keyword>
<reference evidence="3 4" key="1">
    <citation type="journal article" date="2009" name="Nature">
        <title>The Sorghum bicolor genome and the diversification of grasses.</title>
        <authorList>
            <person name="Paterson A.H."/>
            <person name="Bowers J.E."/>
            <person name="Bruggmann R."/>
            <person name="Dubchak I."/>
            <person name="Grimwood J."/>
            <person name="Gundlach H."/>
            <person name="Haberer G."/>
            <person name="Hellsten U."/>
            <person name="Mitros T."/>
            <person name="Poliakov A."/>
            <person name="Schmutz J."/>
            <person name="Spannagl M."/>
            <person name="Tang H."/>
            <person name="Wang X."/>
            <person name="Wicker T."/>
            <person name="Bharti A.K."/>
            <person name="Chapman J."/>
            <person name="Feltus F.A."/>
            <person name="Gowik U."/>
            <person name="Grigoriev I.V."/>
            <person name="Lyons E."/>
            <person name="Maher C.A."/>
            <person name="Martis M."/>
            <person name="Narechania A."/>
            <person name="Otillar R.P."/>
            <person name="Penning B.W."/>
            <person name="Salamov A.A."/>
            <person name="Wang Y."/>
            <person name="Zhang L."/>
            <person name="Carpita N.C."/>
            <person name="Freeling M."/>
            <person name="Gingle A.R."/>
            <person name="Hash C.T."/>
            <person name="Keller B."/>
            <person name="Klein P."/>
            <person name="Kresovich S."/>
            <person name="McCann M.C."/>
            <person name="Ming R."/>
            <person name="Peterson D.G."/>
            <person name="Mehboob-ur-Rahman"/>
            <person name="Ware D."/>
            <person name="Westhoff P."/>
            <person name="Mayer K.F."/>
            <person name="Messing J."/>
            <person name="Rokhsar D.S."/>
        </authorList>
    </citation>
    <scope>NUCLEOTIDE SEQUENCE [LARGE SCALE GENOMIC DNA]</scope>
    <source>
        <strain evidence="4">cv. BTx623</strain>
    </source>
</reference>
<dbReference type="Gramene" id="OQU83640">
    <property type="protein sequence ID" value="OQU83640"/>
    <property type="gene ID" value="SORBI_3005G150350"/>
</dbReference>
<evidence type="ECO:0000256" key="1">
    <source>
        <dbReference type="SAM" id="Phobius"/>
    </source>
</evidence>
<gene>
    <name evidence="3" type="ORF">SORBI_3005G150350</name>
</gene>
<keyword evidence="1" id="KW-0472">Membrane</keyword>
<keyword evidence="2" id="KW-0732">Signal</keyword>
<dbReference type="AlphaFoldDB" id="A0A1Z5RIN5"/>
<accession>A0A1Z5RIN5</accession>
<organism evidence="3 4">
    <name type="scientific">Sorghum bicolor</name>
    <name type="common">Sorghum</name>
    <name type="synonym">Sorghum vulgare</name>
    <dbReference type="NCBI Taxonomy" id="4558"/>
    <lineage>
        <taxon>Eukaryota</taxon>
        <taxon>Viridiplantae</taxon>
        <taxon>Streptophyta</taxon>
        <taxon>Embryophyta</taxon>
        <taxon>Tracheophyta</taxon>
        <taxon>Spermatophyta</taxon>
        <taxon>Magnoliopsida</taxon>
        <taxon>Liliopsida</taxon>
        <taxon>Poales</taxon>
        <taxon>Poaceae</taxon>
        <taxon>PACMAD clade</taxon>
        <taxon>Panicoideae</taxon>
        <taxon>Andropogonodae</taxon>
        <taxon>Andropogoneae</taxon>
        <taxon>Sorghinae</taxon>
        <taxon>Sorghum</taxon>
    </lineage>
</organism>
<evidence type="ECO:0000313" key="4">
    <source>
        <dbReference type="Proteomes" id="UP000000768"/>
    </source>
</evidence>
<name>A0A1Z5RIN5_SORBI</name>